<evidence type="ECO:0000256" key="1">
    <source>
        <dbReference type="ARBA" id="ARBA00023125"/>
    </source>
</evidence>
<dbReference type="InterPro" id="IPR001647">
    <property type="entry name" value="HTH_TetR"/>
</dbReference>
<keyword evidence="4" id="KW-1185">Reference proteome</keyword>
<dbReference type="GO" id="GO:0003677">
    <property type="term" value="F:DNA binding"/>
    <property type="evidence" value="ECO:0007669"/>
    <property type="project" value="UniProtKB-KW"/>
</dbReference>
<gene>
    <name evidence="3" type="ORF">J0B03_07385</name>
</gene>
<evidence type="ECO:0000313" key="4">
    <source>
        <dbReference type="Proteomes" id="UP000663499"/>
    </source>
</evidence>
<dbReference type="PANTHER" id="PTHR43479:SF11">
    <property type="entry name" value="ACREF_ENVCD OPERON REPRESSOR-RELATED"/>
    <property type="match status" value="1"/>
</dbReference>
<accession>A0A974XDI0</accession>
<dbReference type="RefSeq" id="WP_207298998.1">
    <property type="nucleotide sequence ID" value="NZ_CP071444.1"/>
</dbReference>
<feature type="domain" description="HTH tetR-type" evidence="2">
    <location>
        <begin position="13"/>
        <end position="56"/>
    </location>
</feature>
<dbReference type="InterPro" id="IPR050624">
    <property type="entry name" value="HTH-type_Tx_Regulator"/>
</dbReference>
<dbReference type="AlphaFoldDB" id="A0A974XDI0"/>
<reference evidence="3" key="1">
    <citation type="submission" date="2021-03" db="EMBL/GenBank/DDBJ databases">
        <title>Alkalibacter marinus sp. nov., isolated from tidal flat sediment.</title>
        <authorList>
            <person name="Namirimu T."/>
            <person name="Yang J.-A."/>
            <person name="Yang S.-H."/>
            <person name="Kim Y.-J."/>
            <person name="Kwon K.K."/>
        </authorList>
    </citation>
    <scope>NUCLEOTIDE SEQUENCE</scope>
    <source>
        <strain evidence="3">ES005</strain>
    </source>
</reference>
<name>A0A974XDI0_9FIRM</name>
<protein>
    <submittedName>
        <fullName evidence="3">TetR/AcrR family transcriptional regulator</fullName>
    </submittedName>
</protein>
<dbReference type="Gene3D" id="1.10.357.10">
    <property type="entry name" value="Tetracycline Repressor, domain 2"/>
    <property type="match status" value="1"/>
</dbReference>
<organism evidence="3 4">
    <name type="scientific">Alkalibacter rhizosphaerae</name>
    <dbReference type="NCBI Taxonomy" id="2815577"/>
    <lineage>
        <taxon>Bacteria</taxon>
        <taxon>Bacillati</taxon>
        <taxon>Bacillota</taxon>
        <taxon>Clostridia</taxon>
        <taxon>Eubacteriales</taxon>
        <taxon>Eubacteriaceae</taxon>
        <taxon>Alkalibacter</taxon>
    </lineage>
</organism>
<dbReference type="Pfam" id="PF00440">
    <property type="entry name" value="TetR_N"/>
    <property type="match status" value="1"/>
</dbReference>
<dbReference type="Proteomes" id="UP000663499">
    <property type="component" value="Chromosome"/>
</dbReference>
<keyword evidence="1" id="KW-0238">DNA-binding</keyword>
<proteinExistence type="predicted"/>
<dbReference type="InterPro" id="IPR009057">
    <property type="entry name" value="Homeodomain-like_sf"/>
</dbReference>
<dbReference type="PANTHER" id="PTHR43479">
    <property type="entry name" value="ACREF/ENVCD OPERON REPRESSOR-RELATED"/>
    <property type="match status" value="1"/>
</dbReference>
<sequence length="218" mass="26279">MTRKKNEETQEKIMACTKKLFQEHGYNKTSIRMIAKEMEFKNQASFYIYFKSKDHLTAMILEENSKEVRKFIDSLEWEDTTPLHDLILENLIISEILKDEANRRFYTEAQWQQTLPSMMRQVPNYIDYLHKNLETTITKEELELNIFSYVKLFCSMCQAIDNKETNVTYLEAMKRMPYVFLDLVGVERRLHETIIHETLDLFHRIPEAEIQKLFFFHE</sequence>
<dbReference type="SUPFAM" id="SSF46689">
    <property type="entry name" value="Homeodomain-like"/>
    <property type="match status" value="1"/>
</dbReference>
<dbReference type="KEGG" id="alka:J0B03_07385"/>
<dbReference type="EMBL" id="CP071444">
    <property type="protein sequence ID" value="QSX07656.1"/>
    <property type="molecule type" value="Genomic_DNA"/>
</dbReference>
<evidence type="ECO:0000259" key="2">
    <source>
        <dbReference type="Pfam" id="PF00440"/>
    </source>
</evidence>
<evidence type="ECO:0000313" key="3">
    <source>
        <dbReference type="EMBL" id="QSX07656.1"/>
    </source>
</evidence>